<evidence type="ECO:0000256" key="9">
    <source>
        <dbReference type="ARBA" id="ARBA00022777"/>
    </source>
</evidence>
<dbReference type="OrthoDB" id="10261027at2759"/>
<evidence type="ECO:0000256" key="12">
    <source>
        <dbReference type="ARBA" id="ARBA00047559"/>
    </source>
</evidence>
<protein>
    <recommendedName>
        <fullName evidence="4">Mitogen-activated protein kinase kinase kinase 7</fullName>
        <ecNumber evidence="3">2.7.11.25</ecNumber>
    </recommendedName>
</protein>
<dbReference type="SUPFAM" id="SSF56112">
    <property type="entry name" value="Protein kinase-like (PK-like)"/>
    <property type="match status" value="1"/>
</dbReference>
<dbReference type="FunFam" id="1.10.510.10:FF:000143">
    <property type="entry name" value="Mitogen-activated protein kinase kinase kinase 7"/>
    <property type="match status" value="1"/>
</dbReference>
<dbReference type="PROSITE" id="PS00108">
    <property type="entry name" value="PROTEIN_KINASE_ST"/>
    <property type="match status" value="1"/>
</dbReference>
<dbReference type="GO" id="GO:0006955">
    <property type="term" value="P:immune response"/>
    <property type="evidence" value="ECO:0007669"/>
    <property type="project" value="TreeGrafter"/>
</dbReference>
<keyword evidence="11" id="KW-0460">Magnesium</keyword>
<evidence type="ECO:0000256" key="6">
    <source>
        <dbReference type="ARBA" id="ARBA00022679"/>
    </source>
</evidence>
<comment type="similarity">
    <text evidence="2">Belongs to the protein kinase superfamily. STE Ser/Thr protein kinase family. MAP kinase kinase kinase subfamily.</text>
</comment>
<keyword evidence="6" id="KW-0808">Transferase</keyword>
<dbReference type="CDD" id="cd14058">
    <property type="entry name" value="STKc_TAK1"/>
    <property type="match status" value="1"/>
</dbReference>
<evidence type="ECO:0000256" key="4">
    <source>
        <dbReference type="ARBA" id="ARBA00017660"/>
    </source>
</evidence>
<dbReference type="PRINTS" id="PR00109">
    <property type="entry name" value="TYRKINASE"/>
</dbReference>
<evidence type="ECO:0000259" key="15">
    <source>
        <dbReference type="PROSITE" id="PS50011"/>
    </source>
</evidence>
<dbReference type="InterPro" id="IPR001245">
    <property type="entry name" value="Ser-Thr/Tyr_kinase_cat_dom"/>
</dbReference>
<comment type="catalytic activity">
    <reaction evidence="13">
        <text>L-seryl-[protein] + ATP = O-phospho-L-seryl-[protein] + ADP + H(+)</text>
        <dbReference type="Rhea" id="RHEA:17989"/>
        <dbReference type="Rhea" id="RHEA-COMP:9863"/>
        <dbReference type="Rhea" id="RHEA-COMP:11604"/>
        <dbReference type="ChEBI" id="CHEBI:15378"/>
        <dbReference type="ChEBI" id="CHEBI:29999"/>
        <dbReference type="ChEBI" id="CHEBI:30616"/>
        <dbReference type="ChEBI" id="CHEBI:83421"/>
        <dbReference type="ChEBI" id="CHEBI:456216"/>
        <dbReference type="EC" id="2.7.11.25"/>
    </reaction>
</comment>
<dbReference type="PANTHER" id="PTHR46716:SF1">
    <property type="entry name" value="MITOGEN-ACTIVATED PROTEIN KINASE KINASE KINASE 7"/>
    <property type="match status" value="1"/>
</dbReference>
<evidence type="ECO:0000256" key="14">
    <source>
        <dbReference type="SAM" id="MobiDB-lite"/>
    </source>
</evidence>
<evidence type="ECO:0000256" key="11">
    <source>
        <dbReference type="ARBA" id="ARBA00022842"/>
    </source>
</evidence>
<gene>
    <name evidence="16" type="ORF">CTOB1V02_LOCUS1318</name>
</gene>
<reference evidence="16" key="1">
    <citation type="submission" date="2020-11" db="EMBL/GenBank/DDBJ databases">
        <authorList>
            <person name="Tran Van P."/>
        </authorList>
    </citation>
    <scope>NUCLEOTIDE SEQUENCE</scope>
</reference>
<dbReference type="PANTHER" id="PTHR46716">
    <property type="entry name" value="MITOGEN-ACTIVATED PROTEIN KINASE KINASE KINASE 7"/>
    <property type="match status" value="1"/>
</dbReference>
<evidence type="ECO:0000256" key="3">
    <source>
        <dbReference type="ARBA" id="ARBA00012406"/>
    </source>
</evidence>
<comment type="cofactor">
    <cofactor evidence="1">
        <name>Mg(2+)</name>
        <dbReference type="ChEBI" id="CHEBI:18420"/>
    </cofactor>
</comment>
<dbReference type="InterPro" id="IPR000719">
    <property type="entry name" value="Prot_kinase_dom"/>
</dbReference>
<feature type="domain" description="Protein kinase" evidence="15">
    <location>
        <begin position="20"/>
        <end position="271"/>
    </location>
</feature>
<dbReference type="Gene3D" id="3.30.200.20">
    <property type="entry name" value="Phosphorylase Kinase, domain 1"/>
    <property type="match status" value="1"/>
</dbReference>
<dbReference type="SMART" id="SM00220">
    <property type="entry name" value="S_TKc"/>
    <property type="match status" value="1"/>
</dbReference>
<accession>A0A7R8W586</accession>
<dbReference type="PROSITE" id="PS50011">
    <property type="entry name" value="PROTEIN_KINASE_DOM"/>
    <property type="match status" value="1"/>
</dbReference>
<dbReference type="Pfam" id="PF07714">
    <property type="entry name" value="PK_Tyr_Ser-Thr"/>
    <property type="match status" value="1"/>
</dbReference>
<proteinExistence type="inferred from homology"/>
<comment type="catalytic activity">
    <reaction evidence="12">
        <text>L-threonyl-[protein] + ATP = O-phospho-L-threonyl-[protein] + ADP + H(+)</text>
        <dbReference type="Rhea" id="RHEA:46608"/>
        <dbReference type="Rhea" id="RHEA-COMP:11060"/>
        <dbReference type="Rhea" id="RHEA-COMP:11605"/>
        <dbReference type="ChEBI" id="CHEBI:15378"/>
        <dbReference type="ChEBI" id="CHEBI:30013"/>
        <dbReference type="ChEBI" id="CHEBI:30616"/>
        <dbReference type="ChEBI" id="CHEBI:61977"/>
        <dbReference type="ChEBI" id="CHEBI:456216"/>
        <dbReference type="EC" id="2.7.11.25"/>
    </reaction>
</comment>
<keyword evidence="5" id="KW-0723">Serine/threonine-protein kinase</keyword>
<evidence type="ECO:0000256" key="7">
    <source>
        <dbReference type="ARBA" id="ARBA00022723"/>
    </source>
</evidence>
<evidence type="ECO:0000256" key="2">
    <source>
        <dbReference type="ARBA" id="ARBA00006529"/>
    </source>
</evidence>
<evidence type="ECO:0000256" key="8">
    <source>
        <dbReference type="ARBA" id="ARBA00022741"/>
    </source>
</evidence>
<sequence>MMKSMVQIPEFVHEIDIRELQVLQAVGRGSFGVVSMGKWRGHTVAIKHIETEREREAFLVEVSQLARVCHDNIVQLFGACTKEAVCLVMEYAEGGSLYNVLHGVPAPVYSAAHAISWMLQCARGVAYLHDMKPRALVHRDLKPPNLLLCNGGMILKICDFGTACDMKTNMTNAKGSAAWMAPEVIVSTIYSEKCDVYSWGIILWQVLTRRKPFHEVGGAAYQIMWKVANGLRPPPISNCPKPLEWLMTTCWDQEPTARPAMARVVEHMEELCGFFPGANNPIIYPAMSLEDQARALEKAQAEDEMLSNDSFLSSHSPITFYGQRGESRQITLDPMANMTPLSLNLQDCSNPIPPAGGPLYTAQPPYPIHAPAGSYFDSLSHSQSSPVLKRRSVDSSPVTPHALNKARGHRRSASYGSTSSSGGGGNVFYLSDRPSAESTMSEEQVFESAYLLLDPELRPVEPCLSVPESVDLFERHKRLASDFLRIQSERTYLKHQGEELDRQLRELESKEPANTPQMVEEYYQLEAEKADLERFRNNLRNQLKILRNGSSS</sequence>
<keyword evidence="7" id="KW-0479">Metal-binding</keyword>
<dbReference type="InterPro" id="IPR011009">
    <property type="entry name" value="Kinase-like_dom_sf"/>
</dbReference>
<dbReference type="GO" id="GO:0006950">
    <property type="term" value="P:response to stress"/>
    <property type="evidence" value="ECO:0007669"/>
    <property type="project" value="UniProtKB-ARBA"/>
</dbReference>
<name>A0A7R8W586_9CRUS</name>
<dbReference type="Gene3D" id="1.10.510.10">
    <property type="entry name" value="Transferase(Phosphotransferase) domain 1"/>
    <property type="match status" value="1"/>
</dbReference>
<evidence type="ECO:0000256" key="1">
    <source>
        <dbReference type="ARBA" id="ARBA00001946"/>
    </source>
</evidence>
<keyword evidence="9" id="KW-0418">Kinase</keyword>
<dbReference type="InterPro" id="IPR008271">
    <property type="entry name" value="Ser/Thr_kinase_AS"/>
</dbReference>
<dbReference type="EMBL" id="OB660184">
    <property type="protein sequence ID" value="CAD7223328.1"/>
    <property type="molecule type" value="Genomic_DNA"/>
</dbReference>
<dbReference type="GO" id="GO:0043123">
    <property type="term" value="P:positive regulation of canonical NF-kappaB signal transduction"/>
    <property type="evidence" value="ECO:0007669"/>
    <property type="project" value="TreeGrafter"/>
</dbReference>
<dbReference type="InterPro" id="IPR017441">
    <property type="entry name" value="Protein_kinase_ATP_BS"/>
</dbReference>
<dbReference type="EC" id="2.7.11.25" evidence="3"/>
<keyword evidence="8" id="KW-0547">Nucleotide-binding</keyword>
<dbReference type="PROSITE" id="PS00107">
    <property type="entry name" value="PROTEIN_KINASE_ATP"/>
    <property type="match status" value="1"/>
</dbReference>
<dbReference type="GO" id="GO:0004709">
    <property type="term" value="F:MAP kinase kinase kinase activity"/>
    <property type="evidence" value="ECO:0007669"/>
    <property type="project" value="UniProtKB-EC"/>
</dbReference>
<dbReference type="GO" id="GO:0043410">
    <property type="term" value="P:positive regulation of MAPK cascade"/>
    <property type="evidence" value="ECO:0007669"/>
    <property type="project" value="UniProtKB-ARBA"/>
</dbReference>
<dbReference type="GO" id="GO:0009893">
    <property type="term" value="P:positive regulation of metabolic process"/>
    <property type="evidence" value="ECO:0007669"/>
    <property type="project" value="UniProtKB-ARBA"/>
</dbReference>
<organism evidence="16">
    <name type="scientific">Cyprideis torosa</name>
    <dbReference type="NCBI Taxonomy" id="163714"/>
    <lineage>
        <taxon>Eukaryota</taxon>
        <taxon>Metazoa</taxon>
        <taxon>Ecdysozoa</taxon>
        <taxon>Arthropoda</taxon>
        <taxon>Crustacea</taxon>
        <taxon>Oligostraca</taxon>
        <taxon>Ostracoda</taxon>
        <taxon>Podocopa</taxon>
        <taxon>Podocopida</taxon>
        <taxon>Cytherocopina</taxon>
        <taxon>Cytheroidea</taxon>
        <taxon>Cytherideidae</taxon>
        <taxon>Cyprideis</taxon>
    </lineage>
</organism>
<evidence type="ECO:0000256" key="5">
    <source>
        <dbReference type="ARBA" id="ARBA00022527"/>
    </source>
</evidence>
<dbReference type="AlphaFoldDB" id="A0A7R8W586"/>
<feature type="region of interest" description="Disordered" evidence="14">
    <location>
        <begin position="386"/>
        <end position="426"/>
    </location>
</feature>
<dbReference type="GO" id="GO:0007254">
    <property type="term" value="P:JNK cascade"/>
    <property type="evidence" value="ECO:0007669"/>
    <property type="project" value="TreeGrafter"/>
</dbReference>
<evidence type="ECO:0000256" key="13">
    <source>
        <dbReference type="ARBA" id="ARBA00048329"/>
    </source>
</evidence>
<evidence type="ECO:0000313" key="16">
    <source>
        <dbReference type="EMBL" id="CAD7223328.1"/>
    </source>
</evidence>
<keyword evidence="10" id="KW-0067">ATP-binding</keyword>
<dbReference type="GO" id="GO:0046872">
    <property type="term" value="F:metal ion binding"/>
    <property type="evidence" value="ECO:0007669"/>
    <property type="project" value="UniProtKB-KW"/>
</dbReference>
<evidence type="ECO:0000256" key="10">
    <source>
        <dbReference type="ARBA" id="ARBA00022840"/>
    </source>
</evidence>
<dbReference type="GO" id="GO:0005524">
    <property type="term" value="F:ATP binding"/>
    <property type="evidence" value="ECO:0007669"/>
    <property type="project" value="UniProtKB-UniRule"/>
</dbReference>
<dbReference type="GO" id="GO:0019899">
    <property type="term" value="F:enzyme binding"/>
    <property type="evidence" value="ECO:0007669"/>
    <property type="project" value="UniProtKB-ARBA"/>
</dbReference>